<evidence type="ECO:0000313" key="2">
    <source>
        <dbReference type="Proteomes" id="UP000292003"/>
    </source>
</evidence>
<dbReference type="EMBL" id="SFCC01000005">
    <property type="protein sequence ID" value="RZQ63764.1"/>
    <property type="molecule type" value="Genomic_DNA"/>
</dbReference>
<name>A0A4Q7JBV7_9PSEU</name>
<dbReference type="AlphaFoldDB" id="A0A4Q7JBV7"/>
<proteinExistence type="predicted"/>
<reference evidence="1 2" key="1">
    <citation type="submission" date="2019-02" db="EMBL/GenBank/DDBJ databases">
        <title>Draft genome sequence of Amycolatopsis sp. 8-3EHSu isolated from roots of Suaeda maritima.</title>
        <authorList>
            <person name="Duangmal K."/>
            <person name="Chantavorakit T."/>
        </authorList>
    </citation>
    <scope>NUCLEOTIDE SEQUENCE [LARGE SCALE GENOMIC DNA]</scope>
    <source>
        <strain evidence="1 2">8-3EHSu</strain>
    </source>
</reference>
<protein>
    <submittedName>
        <fullName evidence="1">Uncharacterized protein</fullName>
    </submittedName>
</protein>
<gene>
    <name evidence="1" type="ORF">EWH70_11385</name>
</gene>
<dbReference type="Proteomes" id="UP000292003">
    <property type="component" value="Unassembled WGS sequence"/>
</dbReference>
<dbReference type="OrthoDB" id="342114at2"/>
<accession>A0A4Q7JBV7</accession>
<sequence length="137" mass="15602">MAPYRIQFDHQRHVDRGVFDVVPRLDGTPLTELIDRFETRAGMRPAGEVYGGLNVRRVHERFHGATDPKAAVLGCSCGDEGCWPLLARITVTGDLVVWDDFEQPHRPERDYTGFGPFRFDRGQYDEAVRELSPDEEA</sequence>
<evidence type="ECO:0000313" key="1">
    <source>
        <dbReference type="EMBL" id="RZQ63764.1"/>
    </source>
</evidence>
<keyword evidence="2" id="KW-1185">Reference proteome</keyword>
<organism evidence="1 2">
    <name type="scientific">Amycolatopsis suaedae</name>
    <dbReference type="NCBI Taxonomy" id="2510978"/>
    <lineage>
        <taxon>Bacteria</taxon>
        <taxon>Bacillati</taxon>
        <taxon>Actinomycetota</taxon>
        <taxon>Actinomycetes</taxon>
        <taxon>Pseudonocardiales</taxon>
        <taxon>Pseudonocardiaceae</taxon>
        <taxon>Amycolatopsis</taxon>
    </lineage>
</organism>
<comment type="caution">
    <text evidence="1">The sequence shown here is derived from an EMBL/GenBank/DDBJ whole genome shotgun (WGS) entry which is preliminary data.</text>
</comment>
<dbReference type="RefSeq" id="WP_130475290.1">
    <property type="nucleotide sequence ID" value="NZ_SFCC01000005.1"/>
</dbReference>